<feature type="compositionally biased region" description="Gly residues" evidence="1">
    <location>
        <begin position="232"/>
        <end position="243"/>
    </location>
</feature>
<feature type="region of interest" description="Disordered" evidence="1">
    <location>
        <begin position="199"/>
        <end position="257"/>
    </location>
</feature>
<evidence type="ECO:0000313" key="3">
    <source>
        <dbReference type="Proteomes" id="UP000198923"/>
    </source>
</evidence>
<keyword evidence="3" id="KW-1185">Reference proteome</keyword>
<dbReference type="Proteomes" id="UP000198923">
    <property type="component" value="Unassembled WGS sequence"/>
</dbReference>
<reference evidence="2 3" key="1">
    <citation type="submission" date="2016-10" db="EMBL/GenBank/DDBJ databases">
        <authorList>
            <person name="de Groot N.N."/>
        </authorList>
    </citation>
    <scope>NUCLEOTIDE SEQUENCE [LARGE SCALE GENOMIC DNA]</scope>
    <source>
        <strain evidence="2 3">CPCC 201354</strain>
    </source>
</reference>
<dbReference type="AlphaFoldDB" id="A0A1G8KBX4"/>
<gene>
    <name evidence="2" type="ORF">SAMN05421505_14924</name>
</gene>
<dbReference type="OrthoDB" id="3232265at2"/>
<organism evidence="2 3">
    <name type="scientific">Sinosporangium album</name>
    <dbReference type="NCBI Taxonomy" id="504805"/>
    <lineage>
        <taxon>Bacteria</taxon>
        <taxon>Bacillati</taxon>
        <taxon>Actinomycetota</taxon>
        <taxon>Actinomycetes</taxon>
        <taxon>Streptosporangiales</taxon>
        <taxon>Streptosporangiaceae</taxon>
        <taxon>Sinosporangium</taxon>
    </lineage>
</organism>
<proteinExistence type="predicted"/>
<evidence type="ECO:0008006" key="4">
    <source>
        <dbReference type="Google" id="ProtNLM"/>
    </source>
</evidence>
<feature type="region of interest" description="Disordered" evidence="1">
    <location>
        <begin position="66"/>
        <end position="111"/>
    </location>
</feature>
<feature type="region of interest" description="Disordered" evidence="1">
    <location>
        <begin position="1"/>
        <end position="28"/>
    </location>
</feature>
<accession>A0A1G8KBX4</accession>
<protein>
    <recommendedName>
        <fullName evidence="4">Scaffolding protein</fullName>
    </recommendedName>
</protein>
<dbReference type="EMBL" id="FNCN01000049">
    <property type="protein sequence ID" value="SDI40912.1"/>
    <property type="molecule type" value="Genomic_DNA"/>
</dbReference>
<name>A0A1G8KBX4_9ACTN</name>
<feature type="compositionally biased region" description="Gly residues" evidence="1">
    <location>
        <begin position="82"/>
        <end position="97"/>
    </location>
</feature>
<evidence type="ECO:0000256" key="1">
    <source>
        <dbReference type="SAM" id="MobiDB-lite"/>
    </source>
</evidence>
<evidence type="ECO:0000313" key="2">
    <source>
        <dbReference type="EMBL" id="SDI40912.1"/>
    </source>
</evidence>
<dbReference type="STRING" id="504805.SAMN05421505_14924"/>
<sequence length="257" mass="26839">MAVSRRAPLDPIDHPPSAGSATAAHQAGQYADGLTEKLMIIKRALPTHPRTGLLAIGMMRDGRPIWPVLGGNGEGTPASGQDGDGGTGGTPGAGDGGSNPPPGNSTFTQADVDRIVSERLARDRARYADYDALKTKAGKFDELTEAQKTEAQKREDELLAATTRAVATEVELWKERAARKHGLDEELLQFLGGTTEAEVEERAKTLASKVQSGSGGQQGGPRLPAPDPSQGRGTGKGGAGGSVAAGRDLYQQRHKKT</sequence>